<evidence type="ECO:0000313" key="3">
    <source>
        <dbReference type="Proteomes" id="UP000007264"/>
    </source>
</evidence>
<gene>
    <name evidence="2" type="ORF">COCSUDRAFT_40518</name>
</gene>
<feature type="compositionally biased region" description="Low complexity" evidence="1">
    <location>
        <begin position="327"/>
        <end position="339"/>
    </location>
</feature>
<keyword evidence="3" id="KW-1185">Reference proteome</keyword>
<feature type="region of interest" description="Disordered" evidence="1">
    <location>
        <begin position="166"/>
        <end position="478"/>
    </location>
</feature>
<dbReference type="EMBL" id="AGSI01000004">
    <property type="protein sequence ID" value="EIE25193.1"/>
    <property type="molecule type" value="Genomic_DNA"/>
</dbReference>
<evidence type="ECO:0000256" key="1">
    <source>
        <dbReference type="SAM" id="MobiDB-lite"/>
    </source>
</evidence>
<feature type="compositionally biased region" description="Acidic residues" evidence="1">
    <location>
        <begin position="253"/>
        <end position="268"/>
    </location>
</feature>
<feature type="compositionally biased region" description="Low complexity" evidence="1">
    <location>
        <begin position="354"/>
        <end position="366"/>
    </location>
</feature>
<name>I0Z3H4_COCSC</name>
<feature type="region of interest" description="Disordered" evidence="1">
    <location>
        <begin position="103"/>
        <end position="122"/>
    </location>
</feature>
<evidence type="ECO:0000313" key="2">
    <source>
        <dbReference type="EMBL" id="EIE25193.1"/>
    </source>
</evidence>
<reference evidence="2 3" key="1">
    <citation type="journal article" date="2012" name="Genome Biol.">
        <title>The genome of the polar eukaryotic microalga coccomyxa subellipsoidea reveals traits of cold adaptation.</title>
        <authorList>
            <person name="Blanc G."/>
            <person name="Agarkova I."/>
            <person name="Grimwood J."/>
            <person name="Kuo A."/>
            <person name="Brueggeman A."/>
            <person name="Dunigan D."/>
            <person name="Gurnon J."/>
            <person name="Ladunga I."/>
            <person name="Lindquist E."/>
            <person name="Lucas S."/>
            <person name="Pangilinan J."/>
            <person name="Proschold T."/>
            <person name="Salamov A."/>
            <person name="Schmutz J."/>
            <person name="Weeks D."/>
            <person name="Yamada T."/>
            <person name="Claverie J.M."/>
            <person name="Grigoriev I."/>
            <person name="Van Etten J."/>
            <person name="Lomsadze A."/>
            <person name="Borodovsky M."/>
        </authorList>
    </citation>
    <scope>NUCLEOTIDE SEQUENCE [LARGE SCALE GENOMIC DNA]</scope>
    <source>
        <strain evidence="2 3">C-169</strain>
    </source>
</reference>
<accession>I0Z3H4</accession>
<organism evidence="2 3">
    <name type="scientific">Coccomyxa subellipsoidea (strain C-169)</name>
    <name type="common">Green microalga</name>
    <dbReference type="NCBI Taxonomy" id="574566"/>
    <lineage>
        <taxon>Eukaryota</taxon>
        <taxon>Viridiplantae</taxon>
        <taxon>Chlorophyta</taxon>
        <taxon>core chlorophytes</taxon>
        <taxon>Trebouxiophyceae</taxon>
        <taxon>Trebouxiophyceae incertae sedis</taxon>
        <taxon>Coccomyxaceae</taxon>
        <taxon>Coccomyxa</taxon>
        <taxon>Coccomyxa subellipsoidea</taxon>
    </lineage>
</organism>
<sequence>MQGVDADTAAANSQRVKHVYSLQESNREVIERQISEWRPVDPAALPKQCRVIQCPYGKSKAHIVLAHIFSSEAFQSHPAAAEPVQSNSHIGQGSSAQTPALDLMLQPGSANPSPDGRASSAVMPDRMPMAAWMAPLASSGQPGQPQDRCNHDMGCQAEACAQAGEVRSPEEVSSPGVASHDAIAQEPEPAQRRQAGQLSAGGGAAEKQSGTDGEAPPDAPSSSARLQPSRRNPRLRPRREAAAAGPSRPAAAPDDEVVCLISDSEDEQPPVAGPSGTSLPAGRAPMKEDPSSAPVGPVTPPQRLAKALPPACRADSADAASPSQGEAAPAGPATNTAAPAAPPAPCRKPRSARRAAGALAAVVPLGFPGTEAVDLPEVRQKKARKRRRLAEGALQTGADALTQAAEPRDRDGAVAEAQPAMQPRRSRQQQLAFPVHKQARQGSAPEKAAPGRSAGQQSGAAVEAASERSDARGLRTRGLLEAEVAPVDEHGVKRREKWWDDSEDEEMCELMDDLSGAGIRSRFDEQKVSLPDFE</sequence>
<dbReference type="GeneID" id="17043195"/>
<protein>
    <submittedName>
        <fullName evidence="2">Uncharacterized protein</fullName>
    </submittedName>
</protein>
<proteinExistence type="predicted"/>
<dbReference type="Proteomes" id="UP000007264">
    <property type="component" value="Unassembled WGS sequence"/>
</dbReference>
<feature type="compositionally biased region" description="Low complexity" evidence="1">
    <location>
        <begin position="242"/>
        <end position="252"/>
    </location>
</feature>
<dbReference type="OrthoDB" id="10657509at2759"/>
<dbReference type="RefSeq" id="XP_005649737.1">
    <property type="nucleotide sequence ID" value="XM_005649680.1"/>
</dbReference>
<dbReference type="AlphaFoldDB" id="I0Z3H4"/>
<dbReference type="KEGG" id="csl:COCSUDRAFT_40518"/>
<comment type="caution">
    <text evidence="2">The sequence shown here is derived from an EMBL/GenBank/DDBJ whole genome shotgun (WGS) entry which is preliminary data.</text>
</comment>